<evidence type="ECO:0000313" key="2">
    <source>
        <dbReference type="Proteomes" id="UP001240643"/>
    </source>
</evidence>
<evidence type="ECO:0008006" key="3">
    <source>
        <dbReference type="Google" id="ProtNLM"/>
    </source>
</evidence>
<accession>A0ABU0M001</accession>
<dbReference type="EMBL" id="JAUSWO010000001">
    <property type="protein sequence ID" value="MDQ0514284.1"/>
    <property type="molecule type" value="Genomic_DNA"/>
</dbReference>
<reference evidence="1" key="1">
    <citation type="submission" date="2023-07" db="EMBL/GenBank/DDBJ databases">
        <title>Genomic Encyclopedia of Type Strains, Phase IV (KMG-IV): sequencing the most valuable type-strain genomes for metagenomic binning, comparative biology and taxonomic classification.</title>
        <authorList>
            <person name="Goeker M."/>
        </authorList>
    </citation>
    <scope>NUCLEOTIDE SEQUENCE [LARGE SCALE GENOMIC DNA]</scope>
    <source>
        <strain evidence="1">DSM 21204</strain>
    </source>
</reference>
<proteinExistence type="predicted"/>
<evidence type="ECO:0000313" key="1">
    <source>
        <dbReference type="EMBL" id="MDQ0514284.1"/>
    </source>
</evidence>
<dbReference type="Proteomes" id="UP001240643">
    <property type="component" value="Unassembled WGS sequence"/>
</dbReference>
<name>A0ABU0M001_9BACT</name>
<keyword evidence="2" id="KW-1185">Reference proteome</keyword>
<dbReference type="RefSeq" id="WP_256547834.1">
    <property type="nucleotide sequence ID" value="NZ_CP101809.1"/>
</dbReference>
<dbReference type="PROSITE" id="PS51257">
    <property type="entry name" value="PROKAR_LIPOPROTEIN"/>
    <property type="match status" value="1"/>
</dbReference>
<comment type="caution">
    <text evidence="1">The sequence shown here is derived from an EMBL/GenBank/DDBJ whole genome shotgun (WGS) entry which is preliminary data.</text>
</comment>
<protein>
    <recommendedName>
        <fullName evidence="3">Lipoprotein</fullName>
    </recommendedName>
</protein>
<organism evidence="1 2">
    <name type="scientific">Mycoplasmoides fastidiosum</name>
    <dbReference type="NCBI Taxonomy" id="92758"/>
    <lineage>
        <taxon>Bacteria</taxon>
        <taxon>Bacillati</taxon>
        <taxon>Mycoplasmatota</taxon>
        <taxon>Mycoplasmoidales</taxon>
        <taxon>Mycoplasmoidaceae</taxon>
        <taxon>Mycoplasmoides</taxon>
    </lineage>
</organism>
<gene>
    <name evidence="1" type="ORF">J2Z62_000722</name>
</gene>
<dbReference type="NCBIfam" id="NF045850">
    <property type="entry name" value="ABC_Mplas_LP"/>
    <property type="match status" value="1"/>
</dbReference>
<sequence>MKPIALFARSQKLLVGTLLSAMVSSWVLIACSQASLPHQRNEYFTKVQAGHDQVDLTAFRHDYTVRATGRNNLTNAIAPGLLEIAYTGQTRLNETGAVVNQQFSQHQIKLGLAQAVIVTTTNSSTPLVFDQDDASIPAADPLYLGVKVWSSTNPRSVNSPDFTNALAQSVRVQVVLKENLFWTDAQGNPTKYPVIPEDFYAKYQRTALAETSYRHQHGGSAALDKQAVDQIYQGKLRAVNRFSAASRFNNEYLVKLFNVDANKLKKKATFLTPINFHNQTHQAITFDSTDSNTPADFVNFFAQIIYNLDFFTPAPSQYIKELGPTKDLANTAAEAAEFGYYWYGADFKEMLYAGPYYVNRSDASFESFQINSHFYDQVWVQAADSVKAIVSENVGTDPLTFTNNLFNDYKQGLVAKLDYDVLNESQRLEVIRHAQAFNLNYTKQPDHNFFPRAKTLTWRTLVYPNLNDTQIQQTNYAYNDAFALLMYGSNIKDLEAGKQNLSYYWTGDGHIFRSLLSTAFNYYAFNTSIDSDTTFWGSFARPDGLINGTDQTTNPRKKLIDYPNQNEFFFYGGADGKTKFSKTLADDQTHWTDHQNEQALGFQATNFVSLQTETKRLLDHFYQNGLGKNLGNDPDNNRIKFIFYDRALDTSAPRRAATANAVKVLNQLDPRLEFSSQPFSLQVDQILIGGKSAVNEIGWGYDIEGYGGYLELLFYSSLESSYLPGFISFAELDPNNPKQKQKIDQYPQFYALATKFKHSPIVFVNTDQAASKTYDQIKNGTNKDWADVVSFMKADPNSQYDPTLALSQFALDYAKNLTNDQVAALNQELNSLLGLVITSAAGHQIFTKPVPHLVNAHFQVPTSVQPIPISPKFFKVVK</sequence>